<evidence type="ECO:0000313" key="7">
    <source>
        <dbReference type="Proteomes" id="UP000636709"/>
    </source>
</evidence>
<dbReference type="InterPro" id="IPR005123">
    <property type="entry name" value="Oxoglu/Fe-dep_dioxygenase_dom"/>
</dbReference>
<keyword evidence="7" id="KW-1185">Reference proteome</keyword>
<keyword evidence="4" id="KW-0408">Iron</keyword>
<comment type="caution">
    <text evidence="6">The sequence shown here is derived from an EMBL/GenBank/DDBJ whole genome shotgun (WGS) entry which is preliminary data.</text>
</comment>
<dbReference type="Proteomes" id="UP000636709">
    <property type="component" value="Unassembled WGS sequence"/>
</dbReference>
<evidence type="ECO:0000256" key="2">
    <source>
        <dbReference type="ARBA" id="ARBA00022723"/>
    </source>
</evidence>
<dbReference type="Pfam" id="PF14226">
    <property type="entry name" value="DIOX_N"/>
    <property type="match status" value="2"/>
</dbReference>
<dbReference type="InterPro" id="IPR026992">
    <property type="entry name" value="DIOX_N"/>
</dbReference>
<dbReference type="SUPFAM" id="SSF51197">
    <property type="entry name" value="Clavaminate synthase-like"/>
    <property type="match status" value="2"/>
</dbReference>
<dbReference type="PANTHER" id="PTHR10209">
    <property type="entry name" value="OXIDOREDUCTASE, 2OG-FE II OXYGENASE FAMILY PROTEIN"/>
    <property type="match status" value="1"/>
</dbReference>
<dbReference type="PANTHER" id="PTHR10209:SF732">
    <property type="entry name" value="FLAVONOL SYNTHASE_FLAVANONE 3-HYDROXYLASE-LIKE"/>
    <property type="match status" value="1"/>
</dbReference>
<name>A0A835A791_9POAL</name>
<dbReference type="EMBL" id="JACEFO010002685">
    <property type="protein sequence ID" value="KAF8651343.1"/>
    <property type="molecule type" value="Genomic_DNA"/>
</dbReference>
<organism evidence="6 7">
    <name type="scientific">Digitaria exilis</name>
    <dbReference type="NCBI Taxonomy" id="1010633"/>
    <lineage>
        <taxon>Eukaryota</taxon>
        <taxon>Viridiplantae</taxon>
        <taxon>Streptophyta</taxon>
        <taxon>Embryophyta</taxon>
        <taxon>Tracheophyta</taxon>
        <taxon>Spermatophyta</taxon>
        <taxon>Magnoliopsida</taxon>
        <taxon>Liliopsida</taxon>
        <taxon>Poales</taxon>
        <taxon>Poaceae</taxon>
        <taxon>PACMAD clade</taxon>
        <taxon>Panicoideae</taxon>
        <taxon>Panicodae</taxon>
        <taxon>Paniceae</taxon>
        <taxon>Anthephorinae</taxon>
        <taxon>Digitaria</taxon>
    </lineage>
</organism>
<protein>
    <recommendedName>
        <fullName evidence="5">Fe2OG dioxygenase domain-containing protein</fullName>
    </recommendedName>
</protein>
<keyword evidence="3" id="KW-0560">Oxidoreductase</keyword>
<dbReference type="Gene3D" id="2.60.120.330">
    <property type="entry name" value="B-lactam Antibiotic, Isopenicillin N Synthase, Chain"/>
    <property type="match status" value="2"/>
</dbReference>
<dbReference type="InterPro" id="IPR044861">
    <property type="entry name" value="IPNS-like_FE2OG_OXY"/>
</dbReference>
<dbReference type="PROSITE" id="PS51471">
    <property type="entry name" value="FE2OG_OXY"/>
    <property type="match status" value="2"/>
</dbReference>
<feature type="domain" description="Fe2OG dioxygenase" evidence="5">
    <location>
        <begin position="446"/>
        <end position="547"/>
    </location>
</feature>
<evidence type="ECO:0000313" key="6">
    <source>
        <dbReference type="EMBL" id="KAF8651343.1"/>
    </source>
</evidence>
<dbReference type="GO" id="GO:0046872">
    <property type="term" value="F:metal ion binding"/>
    <property type="evidence" value="ECO:0007669"/>
    <property type="project" value="UniProtKB-KW"/>
</dbReference>
<dbReference type="InterPro" id="IPR027443">
    <property type="entry name" value="IPNS-like_sf"/>
</dbReference>
<reference evidence="6" key="1">
    <citation type="submission" date="2020-07" db="EMBL/GenBank/DDBJ databases">
        <title>Genome sequence and genetic diversity analysis of an under-domesticated orphan crop, white fonio (Digitaria exilis).</title>
        <authorList>
            <person name="Bennetzen J.L."/>
            <person name="Chen S."/>
            <person name="Ma X."/>
            <person name="Wang X."/>
            <person name="Yssel A.E.J."/>
            <person name="Chaluvadi S.R."/>
            <person name="Johnson M."/>
            <person name="Gangashetty P."/>
            <person name="Hamidou F."/>
            <person name="Sanogo M.D."/>
            <person name="Zwaenepoel A."/>
            <person name="Wallace J."/>
            <person name="Van De Peer Y."/>
            <person name="Van Deynze A."/>
        </authorList>
    </citation>
    <scope>NUCLEOTIDE SEQUENCE</scope>
    <source>
        <tissue evidence="6">Leaves</tissue>
    </source>
</reference>
<evidence type="ECO:0000256" key="3">
    <source>
        <dbReference type="ARBA" id="ARBA00023002"/>
    </source>
</evidence>
<gene>
    <name evidence="6" type="ORF">HU200_063599</name>
</gene>
<feature type="domain" description="Fe2OG dioxygenase" evidence="5">
    <location>
        <begin position="161"/>
        <end position="349"/>
    </location>
</feature>
<accession>A0A835A791</accession>
<evidence type="ECO:0000256" key="1">
    <source>
        <dbReference type="ARBA" id="ARBA00008056"/>
    </source>
</evidence>
<dbReference type="GO" id="GO:0051213">
    <property type="term" value="F:dioxygenase activity"/>
    <property type="evidence" value="ECO:0007669"/>
    <property type="project" value="UniProtKB-ARBA"/>
</dbReference>
<dbReference type="OrthoDB" id="288590at2759"/>
<comment type="similarity">
    <text evidence="1">Belongs to the iron/ascorbate-dependent oxidoreductase family.</text>
</comment>
<dbReference type="Pfam" id="PF03171">
    <property type="entry name" value="2OG-FeII_Oxy"/>
    <property type="match status" value="2"/>
</dbReference>
<proteinExistence type="inferred from homology"/>
<sequence>MAASGAIPVVDLAPFLTGDEAGIASATEAVREACQTHGFFRAVNHGVPAELLARALELSAAFFALPGEEKAKVRPAAGSKAALPAGYGQQPAHAADKSEYLVMYDPKLGFNLYPSKPPGFREAVEECFAKLTELGLLIQEILNECMGLPPGFLRGYNDDRSFDLMTAKRYFPATPEGNVGISEHEDGNCITFIFQDGVGGLEVLKDGHWIPAEPVDGSIVVNIGDVIKWQNWNGQCVVTVRVKQGVKETGRADNKCLFALSSSLAAKTLINQRFKATTPAIVMAASEGSLPVVDLAPFLTGDGGGIAGATEAVLEASRTHGFFRVVNHGVPAELLARALELSAAFFDLPEETKAKVRPATGTKTPLPVPAGYGRQPAHTADKNEYLVAFDPTLGFNVYPAEPAGFRETVEECYGKFTELGLLIQDILNDCMGLPPGFLRDYNNDRSFDLMISRRYFPDPATDEENKNIGFGQHEDASCITFIFQDGIGGLEVLKDGHWIPAEPIDGSIVVNIGDVIQVLSNDKLKSATHRVVRKPGNRHSFVFFLNPHGDKWVEPLPEFTAEIGEAPRYRRFLYREYLELRARNKTHPPARPEDVVASVTYYAI</sequence>
<evidence type="ECO:0000259" key="5">
    <source>
        <dbReference type="PROSITE" id="PS51471"/>
    </source>
</evidence>
<evidence type="ECO:0000256" key="4">
    <source>
        <dbReference type="ARBA" id="ARBA00023004"/>
    </source>
</evidence>
<dbReference type="AlphaFoldDB" id="A0A835A791"/>
<keyword evidence="2" id="KW-0479">Metal-binding</keyword>